<reference evidence="2" key="1">
    <citation type="journal article" date="2019" name="Int. J. Syst. Evol. Microbiol.">
        <title>The Global Catalogue of Microorganisms (GCM) 10K type strain sequencing project: providing services to taxonomists for standard genome sequencing and annotation.</title>
        <authorList>
            <consortium name="The Broad Institute Genomics Platform"/>
            <consortium name="The Broad Institute Genome Sequencing Center for Infectious Disease"/>
            <person name="Wu L."/>
            <person name="Ma J."/>
        </authorList>
    </citation>
    <scope>NUCLEOTIDE SEQUENCE [LARGE SCALE GENOMIC DNA]</scope>
    <source>
        <strain evidence="2">CCUG 49339</strain>
    </source>
</reference>
<dbReference type="RefSeq" id="WP_377929823.1">
    <property type="nucleotide sequence ID" value="NZ_JBHUEM010000045.1"/>
</dbReference>
<proteinExistence type="predicted"/>
<dbReference type="EMBL" id="JBHUEM010000045">
    <property type="protein sequence ID" value="MFD1738425.1"/>
    <property type="molecule type" value="Genomic_DNA"/>
</dbReference>
<accession>A0ABW4LTF9</accession>
<evidence type="ECO:0000313" key="2">
    <source>
        <dbReference type="Proteomes" id="UP001597214"/>
    </source>
</evidence>
<dbReference type="Proteomes" id="UP001597214">
    <property type="component" value="Unassembled WGS sequence"/>
</dbReference>
<keyword evidence="2" id="KW-1185">Reference proteome</keyword>
<sequence length="68" mass="8216">MLERAIREYPNALEFQSFFALTLYNLKEYEQAFGIMVRLLAETSSDKGIERYNRSLMFYSDKLEHIWK</sequence>
<comment type="caution">
    <text evidence="1">The sequence shown here is derived from an EMBL/GenBank/DDBJ whole genome shotgun (WGS) entry which is preliminary data.</text>
</comment>
<dbReference type="InterPro" id="IPR011990">
    <property type="entry name" value="TPR-like_helical_dom_sf"/>
</dbReference>
<organism evidence="1 2">
    <name type="scientific">Bacillus salitolerans</name>
    <dbReference type="NCBI Taxonomy" id="1437434"/>
    <lineage>
        <taxon>Bacteria</taxon>
        <taxon>Bacillati</taxon>
        <taxon>Bacillota</taxon>
        <taxon>Bacilli</taxon>
        <taxon>Bacillales</taxon>
        <taxon>Bacillaceae</taxon>
        <taxon>Bacillus</taxon>
    </lineage>
</organism>
<dbReference type="Gene3D" id="1.25.40.10">
    <property type="entry name" value="Tetratricopeptide repeat domain"/>
    <property type="match status" value="1"/>
</dbReference>
<evidence type="ECO:0000313" key="1">
    <source>
        <dbReference type="EMBL" id="MFD1738425.1"/>
    </source>
</evidence>
<evidence type="ECO:0008006" key="3">
    <source>
        <dbReference type="Google" id="ProtNLM"/>
    </source>
</evidence>
<protein>
    <recommendedName>
        <fullName evidence="3">Tetratrico peptide repeat group 5 domain-containing protein</fullName>
    </recommendedName>
</protein>
<name>A0ABW4LTF9_9BACI</name>
<gene>
    <name evidence="1" type="ORF">ACFSCX_18030</name>
</gene>